<proteinExistence type="predicted"/>
<evidence type="ECO:0000256" key="1">
    <source>
        <dbReference type="ARBA" id="ARBA00004496"/>
    </source>
</evidence>
<comment type="subcellular location">
    <subcellularLocation>
        <location evidence="1">Cytoplasm</location>
    </subcellularLocation>
</comment>
<dbReference type="InterPro" id="IPR000415">
    <property type="entry name" value="Nitroreductase-like"/>
</dbReference>
<dbReference type="AlphaFoldDB" id="A0A1I4AGB8"/>
<evidence type="ECO:0000256" key="2">
    <source>
        <dbReference type="ARBA" id="ARBA00022490"/>
    </source>
</evidence>
<keyword evidence="6" id="KW-1185">Reference proteome</keyword>
<dbReference type="PANTHER" id="PTHR43035">
    <property type="entry name" value="FATTY ACID REPRESSION MUTANT PROTEIN 2-RELATED"/>
    <property type="match status" value="1"/>
</dbReference>
<name>A0A1I4AGB8_9LACT</name>
<feature type="domain" description="Nitroreductase" evidence="4">
    <location>
        <begin position="24"/>
        <end position="192"/>
    </location>
</feature>
<evidence type="ECO:0000259" key="4">
    <source>
        <dbReference type="Pfam" id="PF00881"/>
    </source>
</evidence>
<organism evidence="5 6">
    <name type="scientific">Marinilactibacillus piezotolerans</name>
    <dbReference type="NCBI Taxonomy" id="258723"/>
    <lineage>
        <taxon>Bacteria</taxon>
        <taxon>Bacillati</taxon>
        <taxon>Bacillota</taxon>
        <taxon>Bacilli</taxon>
        <taxon>Lactobacillales</taxon>
        <taxon>Carnobacteriaceae</taxon>
        <taxon>Marinilactibacillus</taxon>
    </lineage>
</organism>
<dbReference type="FunFam" id="3.40.109.10:FF:000001">
    <property type="entry name" value="Nitroreductase family"/>
    <property type="match status" value="1"/>
</dbReference>
<dbReference type="Gene3D" id="3.40.109.10">
    <property type="entry name" value="NADH Oxidase"/>
    <property type="match status" value="1"/>
</dbReference>
<dbReference type="InterPro" id="IPR029479">
    <property type="entry name" value="Nitroreductase"/>
</dbReference>
<keyword evidence="2" id="KW-0963">Cytoplasm</keyword>
<dbReference type="GO" id="GO:0034599">
    <property type="term" value="P:cellular response to oxidative stress"/>
    <property type="evidence" value="ECO:0007669"/>
    <property type="project" value="InterPro"/>
</dbReference>
<reference evidence="6" key="1">
    <citation type="submission" date="2016-10" db="EMBL/GenBank/DDBJ databases">
        <authorList>
            <person name="Varghese N."/>
            <person name="Submissions S."/>
        </authorList>
    </citation>
    <scope>NUCLEOTIDE SEQUENCE [LARGE SCALE GENOMIC DNA]</scope>
    <source>
        <strain evidence="6">DSM 16108</strain>
    </source>
</reference>
<dbReference type="STRING" id="258723.GCA_900169305_01838"/>
<dbReference type="PANTHER" id="PTHR43035:SF1">
    <property type="entry name" value="FATTY ACID REPRESSION MUTANT PROTEIN 2-RELATED"/>
    <property type="match status" value="1"/>
</dbReference>
<evidence type="ECO:0000313" key="6">
    <source>
        <dbReference type="Proteomes" id="UP000199589"/>
    </source>
</evidence>
<protein>
    <recommendedName>
        <fullName evidence="4">Nitroreductase domain-containing protein</fullName>
    </recommendedName>
</protein>
<gene>
    <name evidence="5" type="ORF">SAMN04488569_104813</name>
</gene>
<dbReference type="EMBL" id="FOSJ01000048">
    <property type="protein sequence ID" value="SFK54981.1"/>
    <property type="molecule type" value="Genomic_DNA"/>
</dbReference>
<evidence type="ECO:0000256" key="3">
    <source>
        <dbReference type="ARBA" id="ARBA00023002"/>
    </source>
</evidence>
<dbReference type="GO" id="GO:0016491">
    <property type="term" value="F:oxidoreductase activity"/>
    <property type="evidence" value="ECO:0007669"/>
    <property type="project" value="UniProtKB-KW"/>
</dbReference>
<accession>A0A1I4AGB8</accession>
<evidence type="ECO:0000313" key="5">
    <source>
        <dbReference type="EMBL" id="SFK54981.1"/>
    </source>
</evidence>
<keyword evidence="3" id="KW-0560">Oxidoreductase</keyword>
<dbReference type="Pfam" id="PF00881">
    <property type="entry name" value="Nitroreductase"/>
    <property type="match status" value="1"/>
</dbReference>
<dbReference type="Proteomes" id="UP000199589">
    <property type="component" value="Unassembled WGS sequence"/>
</dbReference>
<dbReference type="SUPFAM" id="SSF55469">
    <property type="entry name" value="FMN-dependent nitroreductase-like"/>
    <property type="match status" value="1"/>
</dbReference>
<sequence>MELVTKSKVNIEGKFLNMQFVDELKARRSIYSLGSDVAVSEEELVSLIKEVVRESPTSFNSQTSRVVILFNDEHKKLWSFTEELLKPLTPEAAFPNTQAKLQGFASGKGTILFFEDQDVVKNLQEQFALYADNFPIWSDQASGIAQVNVWTALAQLNIGANLQHYNPVIDERVAQEWGTPSNWKLRGQLVFGSPEAPAGDKEYMNDEDRFKVFGK</sequence>
<dbReference type="InterPro" id="IPR033877">
    <property type="entry name" value="Frm2/Hbn1"/>
</dbReference>
<dbReference type="GO" id="GO:0005737">
    <property type="term" value="C:cytoplasm"/>
    <property type="evidence" value="ECO:0007669"/>
    <property type="project" value="UniProtKB-SubCell"/>
</dbReference>
<dbReference type="CDD" id="cd02140">
    <property type="entry name" value="Frm2-like"/>
    <property type="match status" value="1"/>
</dbReference>